<dbReference type="EMBL" id="JBAMMX010000023">
    <property type="protein sequence ID" value="KAK6916998.1"/>
    <property type="molecule type" value="Genomic_DNA"/>
</dbReference>
<dbReference type="GO" id="GO:0009507">
    <property type="term" value="C:chloroplast"/>
    <property type="evidence" value="ECO:0007669"/>
    <property type="project" value="TreeGrafter"/>
</dbReference>
<name>A0AAN8Z173_9MAGN</name>
<proteinExistence type="predicted"/>
<accession>A0AAN8Z173</accession>
<dbReference type="PANTHER" id="PTHR35731:SF1">
    <property type="entry name" value="8-AMINO-7-OXONONANOATE SYNTHASE"/>
    <property type="match status" value="1"/>
</dbReference>
<reference evidence="1 2" key="1">
    <citation type="submission" date="2023-12" db="EMBL/GenBank/DDBJ databases">
        <title>A high-quality genome assembly for Dillenia turbinata (Dilleniales).</title>
        <authorList>
            <person name="Chanderbali A."/>
        </authorList>
    </citation>
    <scope>NUCLEOTIDE SEQUENCE [LARGE SCALE GENOMIC DNA]</scope>
    <source>
        <strain evidence="1">LSX21</strain>
        <tissue evidence="1">Leaf</tissue>
    </source>
</reference>
<gene>
    <name evidence="1" type="ORF">RJ641_017749</name>
</gene>
<sequence length="86" mass="10312">MEEANTKFDKIGEDAPKELDETNARMQAFEESSEFNRWLIKKSEQNLLDFEEQHEKDRNEVMLFKNLRQKTPIHKTKAKEEAKRIT</sequence>
<dbReference type="PANTHER" id="PTHR35731">
    <property type="entry name" value="8-AMINO-7-OXONONANOATE SYNTHASE"/>
    <property type="match status" value="1"/>
</dbReference>
<protein>
    <submittedName>
        <fullName evidence="1">Uncharacterized protein</fullName>
    </submittedName>
</protein>
<dbReference type="AlphaFoldDB" id="A0AAN8Z173"/>
<evidence type="ECO:0000313" key="1">
    <source>
        <dbReference type="EMBL" id="KAK6916998.1"/>
    </source>
</evidence>
<organism evidence="1 2">
    <name type="scientific">Dillenia turbinata</name>
    <dbReference type="NCBI Taxonomy" id="194707"/>
    <lineage>
        <taxon>Eukaryota</taxon>
        <taxon>Viridiplantae</taxon>
        <taxon>Streptophyta</taxon>
        <taxon>Embryophyta</taxon>
        <taxon>Tracheophyta</taxon>
        <taxon>Spermatophyta</taxon>
        <taxon>Magnoliopsida</taxon>
        <taxon>eudicotyledons</taxon>
        <taxon>Gunneridae</taxon>
        <taxon>Pentapetalae</taxon>
        <taxon>Dilleniales</taxon>
        <taxon>Dilleniaceae</taxon>
        <taxon>Dillenia</taxon>
    </lineage>
</organism>
<keyword evidence="2" id="KW-1185">Reference proteome</keyword>
<dbReference type="Proteomes" id="UP001370490">
    <property type="component" value="Unassembled WGS sequence"/>
</dbReference>
<evidence type="ECO:0000313" key="2">
    <source>
        <dbReference type="Proteomes" id="UP001370490"/>
    </source>
</evidence>
<comment type="caution">
    <text evidence="1">The sequence shown here is derived from an EMBL/GenBank/DDBJ whole genome shotgun (WGS) entry which is preliminary data.</text>
</comment>